<dbReference type="InterPro" id="IPR058307">
    <property type="entry name" value="DUF7994"/>
</dbReference>
<gene>
    <name evidence="2" type="ORF">ACFQJC_03215</name>
</gene>
<keyword evidence="1" id="KW-0472">Membrane</keyword>
<feature type="transmembrane region" description="Helical" evidence="1">
    <location>
        <begin position="32"/>
        <end position="51"/>
    </location>
</feature>
<sequence length="127" mass="13736">MDRRFLIVIGAFDLLIVAGATILGLSSSLPQLVWLASFALAGLLFVVAGVRESVTVGSRRVRWNVFAGLGYVFFGVGMLANTLPMLGGDRQELFLGGFMLVTLVPVMLFLGIDYLRGGVHFDISKLE</sequence>
<evidence type="ECO:0000313" key="3">
    <source>
        <dbReference type="Proteomes" id="UP001596481"/>
    </source>
</evidence>
<dbReference type="Proteomes" id="UP001596481">
    <property type="component" value="Unassembled WGS sequence"/>
</dbReference>
<accession>A0ABD5ZB52</accession>
<evidence type="ECO:0000256" key="1">
    <source>
        <dbReference type="SAM" id="Phobius"/>
    </source>
</evidence>
<comment type="caution">
    <text evidence="2">The sequence shown here is derived from an EMBL/GenBank/DDBJ whole genome shotgun (WGS) entry which is preliminary data.</text>
</comment>
<evidence type="ECO:0000313" key="2">
    <source>
        <dbReference type="EMBL" id="MFC7202509.1"/>
    </source>
</evidence>
<feature type="transmembrane region" description="Helical" evidence="1">
    <location>
        <begin position="63"/>
        <end position="81"/>
    </location>
</feature>
<protein>
    <submittedName>
        <fullName evidence="2">Uncharacterized protein</fullName>
    </submittedName>
</protein>
<keyword evidence="1" id="KW-0812">Transmembrane</keyword>
<dbReference type="RefSeq" id="WP_390221806.1">
    <property type="nucleotide sequence ID" value="NZ_JBHTAA010000001.1"/>
</dbReference>
<proteinExistence type="predicted"/>
<dbReference type="Pfam" id="PF25957">
    <property type="entry name" value="DUF7994"/>
    <property type="match status" value="1"/>
</dbReference>
<feature type="transmembrane region" description="Helical" evidence="1">
    <location>
        <begin position="93"/>
        <end position="115"/>
    </location>
</feature>
<keyword evidence="3" id="KW-1185">Reference proteome</keyword>
<organism evidence="2 3">
    <name type="scientific">Haloferax namakaokahaiae</name>
    <dbReference type="NCBI Taxonomy" id="1748331"/>
    <lineage>
        <taxon>Archaea</taxon>
        <taxon>Methanobacteriati</taxon>
        <taxon>Methanobacteriota</taxon>
        <taxon>Stenosarchaea group</taxon>
        <taxon>Halobacteria</taxon>
        <taxon>Halobacteriales</taxon>
        <taxon>Haloferacaceae</taxon>
        <taxon>Haloferax</taxon>
    </lineage>
</organism>
<keyword evidence="1" id="KW-1133">Transmembrane helix</keyword>
<dbReference type="AlphaFoldDB" id="A0ABD5ZB52"/>
<feature type="transmembrane region" description="Helical" evidence="1">
    <location>
        <begin position="5"/>
        <end position="26"/>
    </location>
</feature>
<name>A0ABD5ZB52_9EURY</name>
<reference evidence="2 3" key="1">
    <citation type="journal article" date="2019" name="Int. J. Syst. Evol. Microbiol.">
        <title>The Global Catalogue of Microorganisms (GCM) 10K type strain sequencing project: providing services to taxonomists for standard genome sequencing and annotation.</title>
        <authorList>
            <consortium name="The Broad Institute Genomics Platform"/>
            <consortium name="The Broad Institute Genome Sequencing Center for Infectious Disease"/>
            <person name="Wu L."/>
            <person name="Ma J."/>
        </authorList>
    </citation>
    <scope>NUCLEOTIDE SEQUENCE [LARGE SCALE GENOMIC DNA]</scope>
    <source>
        <strain evidence="2 3">DSM 29988</strain>
    </source>
</reference>
<dbReference type="EMBL" id="JBHTAA010000001">
    <property type="protein sequence ID" value="MFC7202509.1"/>
    <property type="molecule type" value="Genomic_DNA"/>
</dbReference>